<reference evidence="1" key="1">
    <citation type="submission" date="2021-06" db="EMBL/GenBank/DDBJ databases">
        <authorList>
            <person name="Kallberg Y."/>
            <person name="Tangrot J."/>
            <person name="Rosling A."/>
        </authorList>
    </citation>
    <scope>NUCLEOTIDE SEQUENCE</scope>
    <source>
        <strain evidence="1">28 12/20/2015</strain>
    </source>
</reference>
<comment type="caution">
    <text evidence="1">The sequence shown here is derived from an EMBL/GenBank/DDBJ whole genome shotgun (WGS) entry which is preliminary data.</text>
</comment>
<name>A0ACA9KBF7_9GLOM</name>
<keyword evidence="2" id="KW-1185">Reference proteome</keyword>
<dbReference type="EMBL" id="CAJVPW010000725">
    <property type="protein sequence ID" value="CAG8463648.1"/>
    <property type="molecule type" value="Genomic_DNA"/>
</dbReference>
<gene>
    <name evidence="1" type="ORF">SPELUC_LOCUS1372</name>
</gene>
<dbReference type="Proteomes" id="UP000789366">
    <property type="component" value="Unassembled WGS sequence"/>
</dbReference>
<accession>A0ACA9KBF7</accession>
<sequence>MSDQKKKLIDQIQDYFYHGDDDDESMINLVFDYMKNNKEILKKKNIKDRLQDLNDSYPKLREQNNEFEDEYNIVYNQLKPDFDFKIYEETVRRLNKKNSNNQDNIQKEVHDTNPNFASILSIFDNEKKIKKHE</sequence>
<protein>
    <submittedName>
        <fullName evidence="1">788_t:CDS:1</fullName>
    </submittedName>
</protein>
<evidence type="ECO:0000313" key="1">
    <source>
        <dbReference type="EMBL" id="CAG8463648.1"/>
    </source>
</evidence>
<evidence type="ECO:0000313" key="2">
    <source>
        <dbReference type="Proteomes" id="UP000789366"/>
    </source>
</evidence>
<proteinExistence type="predicted"/>
<organism evidence="1 2">
    <name type="scientific">Cetraspora pellucida</name>
    <dbReference type="NCBI Taxonomy" id="1433469"/>
    <lineage>
        <taxon>Eukaryota</taxon>
        <taxon>Fungi</taxon>
        <taxon>Fungi incertae sedis</taxon>
        <taxon>Mucoromycota</taxon>
        <taxon>Glomeromycotina</taxon>
        <taxon>Glomeromycetes</taxon>
        <taxon>Diversisporales</taxon>
        <taxon>Gigasporaceae</taxon>
        <taxon>Cetraspora</taxon>
    </lineage>
</organism>